<dbReference type="PIRSF" id="PIRSF036883">
    <property type="entry name" value="RR_HD-GYP_mod"/>
    <property type="match status" value="1"/>
</dbReference>
<accession>A0A1I2WG45</accession>
<dbReference type="PROSITE" id="PS51833">
    <property type="entry name" value="HDOD"/>
    <property type="match status" value="1"/>
</dbReference>
<evidence type="ECO:0000259" key="1">
    <source>
        <dbReference type="PROSITE" id="PS51833"/>
    </source>
</evidence>
<dbReference type="PANTHER" id="PTHR33525:SF6">
    <property type="entry name" value="HDOD DOMAIN-CONTAINING PROTEIN"/>
    <property type="match status" value="1"/>
</dbReference>
<dbReference type="Pfam" id="PF08668">
    <property type="entry name" value="HDOD"/>
    <property type="match status" value="1"/>
</dbReference>
<dbReference type="OrthoDB" id="5755654at2"/>
<dbReference type="InterPro" id="IPR014626">
    <property type="entry name" value="Sig_transdc_resp-reg_put"/>
</dbReference>
<feature type="domain" description="HDOD" evidence="1">
    <location>
        <begin position="147"/>
        <end position="345"/>
    </location>
</feature>
<dbReference type="Gene3D" id="1.10.3210.10">
    <property type="entry name" value="Hypothetical protein af1432"/>
    <property type="match status" value="1"/>
</dbReference>
<proteinExistence type="predicted"/>
<dbReference type="InterPro" id="IPR003607">
    <property type="entry name" value="HD/PDEase_dom"/>
</dbReference>
<dbReference type="InterPro" id="IPR013976">
    <property type="entry name" value="HDOD"/>
</dbReference>
<protein>
    <submittedName>
        <fullName evidence="2">HD-like signal output (HDOD) domain, no enzymatic activity</fullName>
    </submittedName>
</protein>
<dbReference type="PANTHER" id="PTHR33525">
    <property type="match status" value="1"/>
</dbReference>
<dbReference type="CDD" id="cd00077">
    <property type="entry name" value="HDc"/>
    <property type="match status" value="1"/>
</dbReference>
<keyword evidence="3" id="KW-1185">Reference proteome</keyword>
<reference evidence="3" key="1">
    <citation type="submission" date="2016-10" db="EMBL/GenBank/DDBJ databases">
        <authorList>
            <person name="Varghese N."/>
            <person name="Submissions S."/>
        </authorList>
    </citation>
    <scope>NUCLEOTIDE SEQUENCE [LARGE SCALE GENOMIC DNA]</scope>
    <source>
        <strain evidence="3">CGMCC 1.10971</strain>
    </source>
</reference>
<gene>
    <name evidence="2" type="ORF">SAMN05216175_1281</name>
</gene>
<evidence type="ECO:0000313" key="2">
    <source>
        <dbReference type="EMBL" id="SFH00300.1"/>
    </source>
</evidence>
<dbReference type="AlphaFoldDB" id="A0A1I2WG45"/>
<organism evidence="2 3">
    <name type="scientific">Neptunomonas qingdaonensis</name>
    <dbReference type="NCBI Taxonomy" id="1045558"/>
    <lineage>
        <taxon>Bacteria</taxon>
        <taxon>Pseudomonadati</taxon>
        <taxon>Pseudomonadota</taxon>
        <taxon>Gammaproteobacteria</taxon>
        <taxon>Oceanospirillales</taxon>
        <taxon>Oceanospirillaceae</taxon>
        <taxon>Neptunomonas</taxon>
    </lineage>
</organism>
<name>A0A1I2WG45_9GAMM</name>
<dbReference type="EMBL" id="FOOU01000028">
    <property type="protein sequence ID" value="SFH00300.1"/>
    <property type="molecule type" value="Genomic_DNA"/>
</dbReference>
<evidence type="ECO:0000313" key="3">
    <source>
        <dbReference type="Proteomes" id="UP000198623"/>
    </source>
</evidence>
<dbReference type="STRING" id="1045558.SAMN05216175_1281"/>
<dbReference type="Proteomes" id="UP000198623">
    <property type="component" value="Unassembled WGS sequence"/>
</dbReference>
<dbReference type="SUPFAM" id="SSF109604">
    <property type="entry name" value="HD-domain/PDEase-like"/>
    <property type="match status" value="1"/>
</dbReference>
<dbReference type="InterPro" id="IPR052340">
    <property type="entry name" value="RNase_Y/CdgJ"/>
</dbReference>
<dbReference type="RefSeq" id="WP_090731085.1">
    <property type="nucleotide sequence ID" value="NZ_FOOU01000028.1"/>
</dbReference>
<sequence>MDAKVKLVLHDKNILVCRSASLKDEEINTVADLNNWSVSRVDTAEAMLERIQQYHYDIIIIGISENPEQVLAGLMQVIRVRPDAVRIAVTGNLSSAIAARVSEVAHSSLPENCTDVQISLAVEQALKVASLIRKPEIKDFIGRIERLPSLPDIYEALNTALLSGQSNARDIAQIVERDPVMSAKVLQLVNSAFFGLERQIYRLNEAVTILGVRLIRDLTLASHIFEAFPQSAEWTSFSFSQIHSRSMLVARFAQDICRSVKADRHMQGQAFLAGLLHDFGMIMLASHDPNEYRLVMNKASDLSQPLYVVEKMNIGVSHAEAGAYLLGLWNLPPKVIEAVLFHHFPGSCPSGDFQPLTAVHIADALLPSVNNGIGCSVSSQLAMKYIDRLGLKSHLNQWEMMASAYAGKLQDPV</sequence>